<dbReference type="EMBL" id="MUZR01000063">
    <property type="protein sequence ID" value="OOC09089.1"/>
    <property type="molecule type" value="Genomic_DNA"/>
</dbReference>
<dbReference type="Gene3D" id="3.90.550.10">
    <property type="entry name" value="Spore Coat Polysaccharide Biosynthesis Protein SpsA, Chain A"/>
    <property type="match status" value="1"/>
</dbReference>
<dbReference type="InterPro" id="IPR001228">
    <property type="entry name" value="IspD"/>
</dbReference>
<dbReference type="InterPro" id="IPR029044">
    <property type="entry name" value="Nucleotide-diphossugar_trans"/>
</dbReference>
<dbReference type="InterPro" id="IPR018294">
    <property type="entry name" value="ISPD_synthase_CS"/>
</dbReference>
<dbReference type="GO" id="GO:0019288">
    <property type="term" value="P:isopentenyl diphosphate biosynthetic process, methylerythritol 4-phosphate pathway"/>
    <property type="evidence" value="ECO:0007669"/>
    <property type="project" value="UniProtKB-UniRule"/>
</dbReference>
<dbReference type="RefSeq" id="WP_026332900.1">
    <property type="nucleotide sequence ID" value="NZ_MUZR01000063.1"/>
</dbReference>
<dbReference type="OrthoDB" id="9806837at2"/>
<comment type="caution">
    <text evidence="8">The sequence shown here is derived from an EMBL/GenBank/DDBJ whole genome shotgun (WGS) entry which is preliminary data.</text>
</comment>
<dbReference type="NCBIfam" id="TIGR00453">
    <property type="entry name" value="ispD"/>
    <property type="match status" value="1"/>
</dbReference>
<comment type="pathway">
    <text evidence="2 7">Isoprenoid biosynthesis; isopentenyl diphosphate biosynthesis via DXP pathway; isopentenyl diphosphate from 1-deoxy-D-xylulose 5-phosphate: step 2/6.</text>
</comment>
<dbReference type="GO" id="GO:0050518">
    <property type="term" value="F:2-C-methyl-D-erythritol 4-phosphate cytidylyltransferase activity"/>
    <property type="evidence" value="ECO:0007669"/>
    <property type="project" value="UniProtKB-UniRule"/>
</dbReference>
<accession>A0A1V2ZVF4</accession>
<evidence type="ECO:0000313" key="8">
    <source>
        <dbReference type="EMBL" id="OOC09089.1"/>
    </source>
</evidence>
<feature type="site" description="Transition state stabilizer" evidence="7">
    <location>
        <position position="32"/>
    </location>
</feature>
<dbReference type="Pfam" id="PF01128">
    <property type="entry name" value="IspD"/>
    <property type="match status" value="1"/>
</dbReference>
<keyword evidence="6 7" id="KW-0414">Isoprene biosynthesis</keyword>
<dbReference type="AlphaFoldDB" id="A0A1V2ZVF4"/>
<dbReference type="EC" id="2.7.7.60" evidence="7"/>
<dbReference type="InterPro" id="IPR034683">
    <property type="entry name" value="IspD/TarI"/>
</dbReference>
<evidence type="ECO:0000256" key="5">
    <source>
        <dbReference type="ARBA" id="ARBA00022695"/>
    </source>
</evidence>
<gene>
    <name evidence="7" type="primary">ispD</name>
    <name evidence="8" type="ORF">B1A74_12815</name>
</gene>
<evidence type="ECO:0000256" key="7">
    <source>
        <dbReference type="HAMAP-Rule" id="MF_00108"/>
    </source>
</evidence>
<keyword evidence="4 7" id="KW-0808">Transferase</keyword>
<proteinExistence type="inferred from homology"/>
<feature type="site" description="Transition state stabilizer" evidence="7">
    <location>
        <position position="25"/>
    </location>
</feature>
<dbReference type="SUPFAM" id="SSF53448">
    <property type="entry name" value="Nucleotide-diphospho-sugar transferases"/>
    <property type="match status" value="1"/>
</dbReference>
<evidence type="ECO:0000256" key="3">
    <source>
        <dbReference type="ARBA" id="ARBA00009789"/>
    </source>
</evidence>
<evidence type="ECO:0000256" key="6">
    <source>
        <dbReference type="ARBA" id="ARBA00023229"/>
    </source>
</evidence>
<evidence type="ECO:0000256" key="1">
    <source>
        <dbReference type="ARBA" id="ARBA00001282"/>
    </source>
</evidence>
<dbReference type="InterPro" id="IPR050088">
    <property type="entry name" value="IspD/TarI_cytidylyltransf_bact"/>
</dbReference>
<keyword evidence="9" id="KW-1185">Reference proteome</keyword>
<dbReference type="UniPathway" id="UPA00056">
    <property type="reaction ID" value="UER00093"/>
</dbReference>
<dbReference type="PANTHER" id="PTHR32125:SF4">
    <property type="entry name" value="2-C-METHYL-D-ERYTHRITOL 4-PHOSPHATE CYTIDYLYLTRANSFERASE, CHLOROPLASTIC"/>
    <property type="match status" value="1"/>
</dbReference>
<organism evidence="8 9">
    <name type="scientific">Thioalkalivibrio halophilus</name>
    <dbReference type="NCBI Taxonomy" id="252474"/>
    <lineage>
        <taxon>Bacteria</taxon>
        <taxon>Pseudomonadati</taxon>
        <taxon>Pseudomonadota</taxon>
        <taxon>Gammaproteobacteria</taxon>
        <taxon>Chromatiales</taxon>
        <taxon>Ectothiorhodospiraceae</taxon>
        <taxon>Thioalkalivibrio</taxon>
    </lineage>
</organism>
<dbReference type="PROSITE" id="PS01295">
    <property type="entry name" value="ISPD"/>
    <property type="match status" value="1"/>
</dbReference>
<keyword evidence="5 7" id="KW-0548">Nucleotidyltransferase</keyword>
<dbReference type="CDD" id="cd02516">
    <property type="entry name" value="CDP-ME_synthetase"/>
    <property type="match status" value="1"/>
</dbReference>
<comment type="similarity">
    <text evidence="3 7">Belongs to the IspD/TarI cytidylyltransferase family. IspD subfamily.</text>
</comment>
<reference evidence="8 9" key="1">
    <citation type="submission" date="2017-02" db="EMBL/GenBank/DDBJ databases">
        <title>Genomic diversity within the haloalkaliphilic genus Thioalkalivibrio.</title>
        <authorList>
            <person name="Ahn A.-C."/>
            <person name="Meier-Kolthoff J."/>
            <person name="Overmars L."/>
            <person name="Richter M."/>
            <person name="Woyke T."/>
            <person name="Sorokin D.Y."/>
            <person name="Muyzer G."/>
        </authorList>
    </citation>
    <scope>NUCLEOTIDE SEQUENCE [LARGE SCALE GENOMIC DNA]</scope>
    <source>
        <strain evidence="8 9">HL17</strain>
    </source>
</reference>
<feature type="site" description="Positions MEP for the nucleophilic attack" evidence="7">
    <location>
        <position position="165"/>
    </location>
</feature>
<protein>
    <recommendedName>
        <fullName evidence="7">2-C-methyl-D-erythritol 4-phosphate cytidylyltransferase</fullName>
        <ecNumber evidence="7">2.7.7.60</ecNumber>
    </recommendedName>
    <alternativeName>
        <fullName evidence="7">4-diphosphocytidyl-2C-methyl-D-erythritol synthase</fullName>
    </alternativeName>
    <alternativeName>
        <fullName evidence="7">MEP cytidylyltransferase</fullName>
        <shortName evidence="7">MCT</shortName>
    </alternativeName>
</protein>
<comment type="catalytic activity">
    <reaction evidence="1 7">
        <text>2-C-methyl-D-erythritol 4-phosphate + CTP + H(+) = 4-CDP-2-C-methyl-D-erythritol + diphosphate</text>
        <dbReference type="Rhea" id="RHEA:13429"/>
        <dbReference type="ChEBI" id="CHEBI:15378"/>
        <dbReference type="ChEBI" id="CHEBI:33019"/>
        <dbReference type="ChEBI" id="CHEBI:37563"/>
        <dbReference type="ChEBI" id="CHEBI:57823"/>
        <dbReference type="ChEBI" id="CHEBI:58262"/>
        <dbReference type="EC" id="2.7.7.60"/>
    </reaction>
</comment>
<feature type="site" description="Positions MEP for the nucleophilic attack" evidence="7">
    <location>
        <position position="221"/>
    </location>
</feature>
<dbReference type="Proteomes" id="UP000189177">
    <property type="component" value="Unassembled WGS sequence"/>
</dbReference>
<evidence type="ECO:0000256" key="2">
    <source>
        <dbReference type="ARBA" id="ARBA00004787"/>
    </source>
</evidence>
<evidence type="ECO:0000256" key="4">
    <source>
        <dbReference type="ARBA" id="ARBA00022679"/>
    </source>
</evidence>
<name>A0A1V2ZVF4_9GAMM</name>
<sequence>MSDADSPEGSGVFWALIPAAGIGRRMGTDRPKQFLTLGPRSVLAHTLSIFLEHPRIRGVILVLGPDVDPDALDLPLAGGRLFRVAGGDERADSVQNGLDFLEERAGPEDWVLVHDAARPCLPPDDLDRMLDELRDDPVGGVLAAPSTDTIKWADADGRVESTLDRERVWRALTPQMFRLGTLRDVNARARAAGHPVTDEASAIEWAGLRPRLVEGSLMNIKITRAEDLELARLYLLEQGRLDGGYRG</sequence>
<dbReference type="FunFam" id="3.90.550.10:FF:000003">
    <property type="entry name" value="2-C-methyl-D-erythritol 4-phosphate cytidylyltransferase"/>
    <property type="match status" value="1"/>
</dbReference>
<dbReference type="STRING" id="252474.B1A74_12815"/>
<comment type="function">
    <text evidence="7">Catalyzes the formation of 4-diphosphocytidyl-2-C-methyl-D-erythritol from CTP and 2-C-methyl-D-erythritol 4-phosphate (MEP).</text>
</comment>
<dbReference type="HAMAP" id="MF_00108">
    <property type="entry name" value="IspD"/>
    <property type="match status" value="1"/>
</dbReference>
<evidence type="ECO:0000313" key="9">
    <source>
        <dbReference type="Proteomes" id="UP000189177"/>
    </source>
</evidence>
<dbReference type="PANTHER" id="PTHR32125">
    <property type="entry name" value="2-C-METHYL-D-ERYTHRITOL 4-PHOSPHATE CYTIDYLYLTRANSFERASE, CHLOROPLASTIC"/>
    <property type="match status" value="1"/>
</dbReference>